<dbReference type="Proteomes" id="UP000186817">
    <property type="component" value="Unassembled WGS sequence"/>
</dbReference>
<feature type="domain" description="NADP-dependent oxidoreductase" evidence="10">
    <location>
        <begin position="633"/>
        <end position="801"/>
    </location>
</feature>
<reference evidence="12 13" key="1">
    <citation type="submission" date="2016-02" db="EMBL/GenBank/DDBJ databases">
        <title>Genome analysis of coral dinoflagellate symbionts highlights evolutionary adaptations to a symbiotic lifestyle.</title>
        <authorList>
            <person name="Aranda M."/>
            <person name="Li Y."/>
            <person name="Liew Y.J."/>
            <person name="Baumgarten S."/>
            <person name="Simakov O."/>
            <person name="Wilson M."/>
            <person name="Piel J."/>
            <person name="Ashoor H."/>
            <person name="Bougouffa S."/>
            <person name="Bajic V.B."/>
            <person name="Ryu T."/>
            <person name="Ravasi T."/>
            <person name="Bayer T."/>
            <person name="Micklem G."/>
            <person name="Kim H."/>
            <person name="Bhak J."/>
            <person name="Lajeunesse T.C."/>
            <person name="Voolstra C.R."/>
        </authorList>
    </citation>
    <scope>NUCLEOTIDE SEQUENCE [LARGE SCALE GENOMIC DNA]</scope>
    <source>
        <strain evidence="12 13">CCMP2467</strain>
    </source>
</reference>
<evidence type="ECO:0000256" key="4">
    <source>
        <dbReference type="ARBA" id="ARBA00022857"/>
    </source>
</evidence>
<evidence type="ECO:0000256" key="6">
    <source>
        <dbReference type="ARBA" id="ARBA00023002"/>
    </source>
</evidence>
<feature type="domain" description="NADP-dependent oxidoreductase" evidence="10">
    <location>
        <begin position="820"/>
        <end position="877"/>
    </location>
</feature>
<proteinExistence type="inferred from homology"/>
<dbReference type="AlphaFoldDB" id="A0A1Q9EYX2"/>
<dbReference type="PANTHER" id="PTHR43827">
    <property type="entry name" value="2,5-DIKETO-D-GLUCONIC ACID REDUCTASE"/>
    <property type="match status" value="1"/>
</dbReference>
<feature type="region of interest" description="Disordered" evidence="8">
    <location>
        <begin position="319"/>
        <end position="340"/>
    </location>
</feature>
<keyword evidence="7 9" id="KW-0472">Membrane</keyword>
<name>A0A1Q9EYX2_SYMMI</name>
<comment type="caution">
    <text evidence="12">The sequence shown here is derived from an EMBL/GenBank/DDBJ whole genome shotgun (WGS) entry which is preliminary data.</text>
</comment>
<dbReference type="OrthoDB" id="416253at2759"/>
<dbReference type="InterPro" id="IPR020471">
    <property type="entry name" value="AKR"/>
</dbReference>
<feature type="compositionally biased region" description="Basic residues" evidence="8">
    <location>
        <begin position="916"/>
        <end position="934"/>
    </location>
</feature>
<dbReference type="PROSITE" id="PS00798">
    <property type="entry name" value="ALDOKETO_REDUCTASE_1"/>
    <property type="match status" value="1"/>
</dbReference>
<dbReference type="InterPro" id="IPR013057">
    <property type="entry name" value="AA_transpt_TM"/>
</dbReference>
<feature type="compositionally biased region" description="Basic residues" evidence="8">
    <location>
        <begin position="321"/>
        <end position="340"/>
    </location>
</feature>
<feature type="transmembrane region" description="Helical" evidence="9">
    <location>
        <begin position="208"/>
        <end position="226"/>
    </location>
</feature>
<evidence type="ECO:0000256" key="1">
    <source>
        <dbReference type="ARBA" id="ARBA00004370"/>
    </source>
</evidence>
<dbReference type="GO" id="GO:0016020">
    <property type="term" value="C:membrane"/>
    <property type="evidence" value="ECO:0007669"/>
    <property type="project" value="UniProtKB-SubCell"/>
</dbReference>
<dbReference type="SUPFAM" id="SSF51430">
    <property type="entry name" value="NAD(P)-linked oxidoreductase"/>
    <property type="match status" value="1"/>
</dbReference>
<keyword evidence="5 9" id="KW-1133">Transmembrane helix</keyword>
<evidence type="ECO:0000256" key="3">
    <source>
        <dbReference type="ARBA" id="ARBA00022692"/>
    </source>
</evidence>
<feature type="transmembrane region" description="Helical" evidence="9">
    <location>
        <begin position="54"/>
        <end position="76"/>
    </location>
</feature>
<dbReference type="PANTHER" id="PTHR43827:SF3">
    <property type="entry name" value="NADP-DEPENDENT OXIDOREDUCTASE DOMAIN-CONTAINING PROTEIN"/>
    <property type="match status" value="1"/>
</dbReference>
<gene>
    <name evidence="12" type="ORF">AK812_SmicGene3473</name>
</gene>
<evidence type="ECO:0000256" key="5">
    <source>
        <dbReference type="ARBA" id="ARBA00022989"/>
    </source>
</evidence>
<keyword evidence="3 9" id="KW-0812">Transmembrane</keyword>
<evidence type="ECO:0000259" key="11">
    <source>
        <dbReference type="Pfam" id="PF01490"/>
    </source>
</evidence>
<feature type="region of interest" description="Disordered" evidence="8">
    <location>
        <begin position="903"/>
        <end position="934"/>
    </location>
</feature>
<evidence type="ECO:0000256" key="8">
    <source>
        <dbReference type="SAM" id="MobiDB-lite"/>
    </source>
</evidence>
<dbReference type="InterPro" id="IPR018170">
    <property type="entry name" value="Aldo/ket_reductase_CS"/>
</dbReference>
<evidence type="ECO:0000313" key="13">
    <source>
        <dbReference type="Proteomes" id="UP000186817"/>
    </source>
</evidence>
<evidence type="ECO:0000256" key="9">
    <source>
        <dbReference type="SAM" id="Phobius"/>
    </source>
</evidence>
<feature type="transmembrane region" description="Helical" evidence="9">
    <location>
        <begin position="96"/>
        <end position="118"/>
    </location>
</feature>
<feature type="transmembrane region" description="Helical" evidence="9">
    <location>
        <begin position="165"/>
        <end position="187"/>
    </location>
</feature>
<accession>A0A1Q9EYX2</accession>
<evidence type="ECO:0000256" key="7">
    <source>
        <dbReference type="ARBA" id="ARBA00023136"/>
    </source>
</evidence>
<dbReference type="EMBL" id="LSRX01000040">
    <property type="protein sequence ID" value="OLQ12640.1"/>
    <property type="molecule type" value="Genomic_DNA"/>
</dbReference>
<dbReference type="Pfam" id="PF01490">
    <property type="entry name" value="Aa_trans"/>
    <property type="match status" value="1"/>
</dbReference>
<protein>
    <recommendedName>
        <fullName evidence="14">Prostaglandin F synthase</fullName>
    </recommendedName>
</protein>
<comment type="subcellular location">
    <subcellularLocation>
        <location evidence="1">Membrane</location>
    </subcellularLocation>
</comment>
<feature type="transmembrane region" description="Helical" evidence="9">
    <location>
        <begin position="139"/>
        <end position="159"/>
    </location>
</feature>
<dbReference type="InterPro" id="IPR036812">
    <property type="entry name" value="NAD(P)_OxRdtase_dom_sf"/>
</dbReference>
<feature type="region of interest" description="Disordered" evidence="8">
    <location>
        <begin position="353"/>
        <end position="373"/>
    </location>
</feature>
<evidence type="ECO:0000256" key="2">
    <source>
        <dbReference type="ARBA" id="ARBA00007905"/>
    </source>
</evidence>
<keyword evidence="6" id="KW-0560">Oxidoreductase</keyword>
<evidence type="ECO:0008006" key="14">
    <source>
        <dbReference type="Google" id="ProtNLM"/>
    </source>
</evidence>
<sequence>MRTWLGTSKLGVEIETSDPQSAVWLHPDRIGHYNGPKYYREYKNHRPVRFGSRVLGAFSLVSTLFATSMLLGYATFGQHAEGVILNNYDNSDMLANIARLGMGFANVFSTPLMFSGLREGVLAVLSHFAPEEEELYSQVWFQNTLSAALLSLVAVIAIIVTDASIVIGLVGAICGSAIIYVIPCFLFDAATSKFLGQGDDLHHPLEIYLVRGIGLTGVFVMLNALSKVNFKAYDCRLGGDPVPLRPCAFCRELVTFGSKSLGDLEGKAMDWGGEQFCSGKLVPQQKGLSLADFVTFPAAMTMRERCGFALNTGAYRELRTKGKGKGKGSKGGKGSGKSKSKLAFQKKLLKKKAQKAEAKKNAQKESSDEEVDTQDVFWRPTWDTLGPLQEVKDKGDMNRLGRKREKTGKDDFGFGVLLNRAPVLRSKKSLEASKEEAEATEPGQSRRARAQKRRRQRKLLALEAELAVNSFEALSPVASDFAAAALAARNDFRWRAFETSGGFHGSQVFAQESLELQRCKGYRFPDETHFDELDWNTGFAELWLYALRAARLALPESAGGLLRAAKEVRIVRSEKRLHRSFVAAGKAFDRIAEKLRQLENVTPSVAPEACAPTSAIVNRSVRLSNDLQMPVVGLGTTMLNGASGKEAILAALRAGYRLIDTAQAYENEAEVGEAILESGIPRSEIFIATKLSEDGDCKPGRAKAARKSPITCCRYMLHGPCPGMVGAWKDLEELYNAGVLRSLGVSNFDYTQLQRFLGKVRIAPHVVQNKFSIYHRGWAPVDPLRDLAQAFGKEGLVVMGYCNLDAYPHVLQPLEDIFARRIASRCGRTTAQVLLRHALQHGTVVIPKSERPERLRENADIFDFELSPEDMRILDALPMLVHHGREPSYVEAPETQLALPPMEEAATATAAEPKKPVRLKKQRRKLAKKVVKDT</sequence>
<keyword evidence="4" id="KW-0521">NADP</keyword>
<dbReference type="InterPro" id="IPR023210">
    <property type="entry name" value="NADP_OxRdtase_dom"/>
</dbReference>
<comment type="similarity">
    <text evidence="2">Belongs to the aldo/keto reductase family.</text>
</comment>
<feature type="compositionally biased region" description="Basic and acidic residues" evidence="8">
    <location>
        <begin position="354"/>
        <end position="366"/>
    </location>
</feature>
<dbReference type="CDD" id="cd19071">
    <property type="entry name" value="AKR_AKR1-5-like"/>
    <property type="match status" value="1"/>
</dbReference>
<dbReference type="Pfam" id="PF00248">
    <property type="entry name" value="Aldo_ket_red"/>
    <property type="match status" value="2"/>
</dbReference>
<evidence type="ECO:0000259" key="10">
    <source>
        <dbReference type="Pfam" id="PF00248"/>
    </source>
</evidence>
<dbReference type="GO" id="GO:0016616">
    <property type="term" value="F:oxidoreductase activity, acting on the CH-OH group of donors, NAD or NADP as acceptor"/>
    <property type="evidence" value="ECO:0007669"/>
    <property type="project" value="UniProtKB-ARBA"/>
</dbReference>
<keyword evidence="13" id="KW-1185">Reference proteome</keyword>
<dbReference type="PRINTS" id="PR00069">
    <property type="entry name" value="ALDKETRDTASE"/>
</dbReference>
<feature type="region of interest" description="Disordered" evidence="8">
    <location>
        <begin position="429"/>
        <end position="452"/>
    </location>
</feature>
<organism evidence="12 13">
    <name type="scientific">Symbiodinium microadriaticum</name>
    <name type="common">Dinoflagellate</name>
    <name type="synonym">Zooxanthella microadriatica</name>
    <dbReference type="NCBI Taxonomy" id="2951"/>
    <lineage>
        <taxon>Eukaryota</taxon>
        <taxon>Sar</taxon>
        <taxon>Alveolata</taxon>
        <taxon>Dinophyceae</taxon>
        <taxon>Suessiales</taxon>
        <taxon>Symbiodiniaceae</taxon>
        <taxon>Symbiodinium</taxon>
    </lineage>
</organism>
<dbReference type="Gene3D" id="3.20.20.100">
    <property type="entry name" value="NADP-dependent oxidoreductase domain"/>
    <property type="match status" value="1"/>
</dbReference>
<feature type="domain" description="Amino acid transporter transmembrane" evidence="11">
    <location>
        <begin position="55"/>
        <end position="187"/>
    </location>
</feature>
<evidence type="ECO:0000313" key="12">
    <source>
        <dbReference type="EMBL" id="OLQ12640.1"/>
    </source>
</evidence>